<proteinExistence type="predicted"/>
<dbReference type="AlphaFoldDB" id="A0A1J0EFN6"/>
<sequence>MQLSDATVITEVEGIRDANIKLTEGWKLLAITTRASPADNNDYTYFILGRRAKDEKPEKPPMKISAAALAQANQPG</sequence>
<protein>
    <submittedName>
        <fullName evidence="1">Uncharacterized protein</fullName>
    </submittedName>
</protein>
<gene>
    <name evidence="1" type="ORF">BLL42_03995</name>
</gene>
<dbReference type="Proteomes" id="UP000182567">
    <property type="component" value="Chromosome"/>
</dbReference>
<evidence type="ECO:0000313" key="2">
    <source>
        <dbReference type="Proteomes" id="UP000182567"/>
    </source>
</evidence>
<evidence type="ECO:0000313" key="1">
    <source>
        <dbReference type="EMBL" id="APC14917.1"/>
    </source>
</evidence>
<accession>A0A1J0EFN6</accession>
<dbReference type="EMBL" id="CP017886">
    <property type="protein sequence ID" value="APC14917.1"/>
    <property type="molecule type" value="Genomic_DNA"/>
</dbReference>
<dbReference type="GeneID" id="46907369"/>
<reference evidence="2" key="1">
    <citation type="submission" date="2016-10" db="EMBL/GenBank/DDBJ databases">
        <title>Pseudomonas frederiksbergensis ERGS4:02 complete genome.</title>
        <authorList>
            <person name="Kumar R."/>
            <person name="Acharya V."/>
            <person name="Singh D."/>
        </authorList>
    </citation>
    <scope>NUCLEOTIDE SEQUENCE [LARGE SCALE GENOMIC DNA]</scope>
    <source>
        <strain evidence="2">ERGS4:02</strain>
    </source>
</reference>
<dbReference type="RefSeq" id="WP_071550891.1">
    <property type="nucleotide sequence ID" value="NZ_CP017886.1"/>
</dbReference>
<organism evidence="1 2">
    <name type="scientific">Pseudomonas frederiksbergensis</name>
    <dbReference type="NCBI Taxonomy" id="104087"/>
    <lineage>
        <taxon>Bacteria</taxon>
        <taxon>Pseudomonadati</taxon>
        <taxon>Pseudomonadota</taxon>
        <taxon>Gammaproteobacteria</taxon>
        <taxon>Pseudomonadales</taxon>
        <taxon>Pseudomonadaceae</taxon>
        <taxon>Pseudomonas</taxon>
    </lineage>
</organism>
<name>A0A1J0EFN6_9PSED</name>
<dbReference type="OrthoDB" id="7007356at2"/>